<gene>
    <name evidence="2" type="ORF">JXQ802_LOCUS53682</name>
    <name evidence="1" type="ORF">PYM288_LOCUS37281</name>
</gene>
<evidence type="ECO:0000313" key="3">
    <source>
        <dbReference type="Proteomes" id="UP000663870"/>
    </source>
</evidence>
<name>A0A816E8W7_9BILA</name>
<evidence type="ECO:0000313" key="2">
    <source>
        <dbReference type="EMBL" id="CAF1644517.1"/>
    </source>
</evidence>
<reference evidence="2" key="1">
    <citation type="submission" date="2021-02" db="EMBL/GenBank/DDBJ databases">
        <authorList>
            <person name="Nowell W R."/>
        </authorList>
    </citation>
    <scope>NUCLEOTIDE SEQUENCE</scope>
</reference>
<dbReference type="Proteomes" id="UP000663870">
    <property type="component" value="Unassembled WGS sequence"/>
</dbReference>
<keyword evidence="3" id="KW-1185">Reference proteome</keyword>
<accession>A0A816E8W7</accession>
<dbReference type="Proteomes" id="UP000663854">
    <property type="component" value="Unassembled WGS sequence"/>
</dbReference>
<sequence length="280" mass="33013">MAHALKEKILSILSLYLSKECPAYAELIQQVANISDEKFIEPLNKQSSSTIERVMFLLDNIIYFVNEYYQINRQQGQELDRIFNEIRSILIDTINDNQTMKKKIVNLETDIKYLKNENYETKRYRTTVEILTPIVRQIRTTMVHQGIPDFYYSKIIINAYILRAHGDNISWEIADFNDNYPQTQFDSNTFDQLELIIKNIASTLRIDYDTLLELLYMKLDRNEVKHDSIKNFLRYNANGNSSFNAYLNSMGIADVFTINEKMCLEILYKNHFVAHYNAIH</sequence>
<proteinExistence type="predicted"/>
<comment type="caution">
    <text evidence="2">The sequence shown here is derived from an EMBL/GenBank/DDBJ whole genome shotgun (WGS) entry which is preliminary data.</text>
</comment>
<dbReference type="EMBL" id="CAJNOL010009623">
    <property type="protein sequence ID" value="CAF1644517.1"/>
    <property type="molecule type" value="Genomic_DNA"/>
</dbReference>
<dbReference type="AlphaFoldDB" id="A0A816E8W7"/>
<organism evidence="2 3">
    <name type="scientific">Rotaria sordida</name>
    <dbReference type="NCBI Taxonomy" id="392033"/>
    <lineage>
        <taxon>Eukaryota</taxon>
        <taxon>Metazoa</taxon>
        <taxon>Spiralia</taxon>
        <taxon>Gnathifera</taxon>
        <taxon>Rotifera</taxon>
        <taxon>Eurotatoria</taxon>
        <taxon>Bdelloidea</taxon>
        <taxon>Philodinida</taxon>
        <taxon>Philodinidae</taxon>
        <taxon>Rotaria</taxon>
    </lineage>
</organism>
<dbReference type="EMBL" id="CAJNOH010007952">
    <property type="protein sequence ID" value="CAF1469422.1"/>
    <property type="molecule type" value="Genomic_DNA"/>
</dbReference>
<protein>
    <submittedName>
        <fullName evidence="2">Uncharacterized protein</fullName>
    </submittedName>
</protein>
<evidence type="ECO:0000313" key="1">
    <source>
        <dbReference type="EMBL" id="CAF1469422.1"/>
    </source>
</evidence>